<dbReference type="EMBL" id="QRJS01000011">
    <property type="protein sequence ID" value="RHH46405.1"/>
    <property type="molecule type" value="Genomic_DNA"/>
</dbReference>
<evidence type="ECO:0000313" key="1">
    <source>
        <dbReference type="EMBL" id="RGM89187.1"/>
    </source>
</evidence>
<accession>A0A3E4Z6M2</accession>
<dbReference type="Proteomes" id="UP000284998">
    <property type="component" value="Unassembled WGS sequence"/>
</dbReference>
<sequence>MNTLQRYMVLNSLLLVVIPVMSQQKEDKEIKLNEETVKLIQFDFLPGDMENYNKPLEAPLEKKWMEFQNPFDKGIPRSLTDSLMVKKPKGYIRMCPYSIWTKRGEDPVYDVTVEGCPPELIMNEGPDVSKKLQTDYGHSLKPSTGRTYDMLNNSTPIEVGKIFKKYIKPLLPAKKSK</sequence>
<dbReference type="AlphaFoldDB" id="A0A3E4Z6M2"/>
<reference evidence="3 4" key="1">
    <citation type="submission" date="2018-08" db="EMBL/GenBank/DDBJ databases">
        <title>A genome reference for cultivated species of the human gut microbiota.</title>
        <authorList>
            <person name="Zou Y."/>
            <person name="Xue W."/>
            <person name="Luo G."/>
        </authorList>
    </citation>
    <scope>NUCLEOTIDE SEQUENCE [LARGE SCALE GENOMIC DNA]</scope>
    <source>
        <strain evidence="2 4">AM17-44</strain>
        <strain evidence="1 3">OM06-2</strain>
    </source>
</reference>
<gene>
    <name evidence="2" type="ORF">DW204_06420</name>
    <name evidence="1" type="ORF">DXB87_11735</name>
</gene>
<evidence type="ECO:0000313" key="3">
    <source>
        <dbReference type="Proteomes" id="UP000260814"/>
    </source>
</evidence>
<evidence type="ECO:0000313" key="4">
    <source>
        <dbReference type="Proteomes" id="UP000284998"/>
    </source>
</evidence>
<comment type="caution">
    <text evidence="1">The sequence shown here is derived from an EMBL/GenBank/DDBJ whole genome shotgun (WGS) entry which is preliminary data.</text>
</comment>
<proteinExistence type="predicted"/>
<dbReference type="RefSeq" id="WP_117702316.1">
    <property type="nucleotide sequence ID" value="NZ_QRJS01000011.1"/>
</dbReference>
<evidence type="ECO:0000313" key="2">
    <source>
        <dbReference type="EMBL" id="RHH46405.1"/>
    </source>
</evidence>
<protein>
    <submittedName>
        <fullName evidence="1">DUF4858 domain-containing protein</fullName>
    </submittedName>
</protein>
<name>A0A3E4Z6M2_9BACT</name>
<organism evidence="1 3">
    <name type="scientific">Phocaeicola plebeius</name>
    <dbReference type="NCBI Taxonomy" id="310297"/>
    <lineage>
        <taxon>Bacteria</taxon>
        <taxon>Pseudomonadati</taxon>
        <taxon>Bacteroidota</taxon>
        <taxon>Bacteroidia</taxon>
        <taxon>Bacteroidales</taxon>
        <taxon>Bacteroidaceae</taxon>
        <taxon>Phocaeicola</taxon>
    </lineage>
</organism>
<dbReference type="Proteomes" id="UP000260814">
    <property type="component" value="Unassembled WGS sequence"/>
</dbReference>
<dbReference type="EMBL" id="QSTW01000015">
    <property type="protein sequence ID" value="RGM89187.1"/>
    <property type="molecule type" value="Genomic_DNA"/>
</dbReference>